<dbReference type="OrthoDB" id="9805918at2"/>
<dbReference type="PROSITE" id="PS50823">
    <property type="entry name" value="KH_TYPE_2"/>
    <property type="match status" value="1"/>
</dbReference>
<keyword evidence="7" id="KW-0699">rRNA-binding</keyword>
<evidence type="ECO:0000256" key="8">
    <source>
        <dbReference type="PROSITE-ProRule" id="PRU01050"/>
    </source>
</evidence>
<feature type="region of interest" description="G1" evidence="8">
    <location>
        <begin position="27"/>
        <end position="34"/>
    </location>
</feature>
<evidence type="ECO:0000313" key="14">
    <source>
        <dbReference type="Proteomes" id="UP000198771"/>
    </source>
</evidence>
<dbReference type="InterPro" id="IPR005225">
    <property type="entry name" value="Small_GTP-bd"/>
</dbReference>
<evidence type="ECO:0000259" key="12">
    <source>
        <dbReference type="PROSITE" id="PS51713"/>
    </source>
</evidence>
<feature type="domain" description="KH type-2" evidence="11">
    <location>
        <begin position="216"/>
        <end position="302"/>
    </location>
</feature>
<dbReference type="GO" id="GO:0005886">
    <property type="term" value="C:plasma membrane"/>
    <property type="evidence" value="ECO:0007669"/>
    <property type="project" value="UniProtKB-SubCell"/>
</dbReference>
<evidence type="ECO:0000256" key="4">
    <source>
        <dbReference type="ARBA" id="ARBA00022741"/>
    </source>
</evidence>
<gene>
    <name evidence="7" type="primary">era</name>
    <name evidence="13" type="ORF">SAMN05660653_00321</name>
</gene>
<dbReference type="AlphaFoldDB" id="A0A1G6AGR1"/>
<feature type="binding site" evidence="7">
    <location>
        <begin position="27"/>
        <end position="34"/>
    </location>
    <ligand>
        <name>GTP</name>
        <dbReference type="ChEBI" id="CHEBI:37565"/>
    </ligand>
</feature>
<keyword evidence="7" id="KW-1003">Cell membrane</keyword>
<dbReference type="NCBIfam" id="NF000908">
    <property type="entry name" value="PRK00089.1"/>
    <property type="match status" value="1"/>
</dbReference>
<dbReference type="Gene3D" id="3.40.50.300">
    <property type="entry name" value="P-loop containing nucleotide triphosphate hydrolases"/>
    <property type="match status" value="1"/>
</dbReference>
<reference evidence="13 14" key="1">
    <citation type="submission" date="2016-10" db="EMBL/GenBank/DDBJ databases">
        <authorList>
            <person name="de Groot N.N."/>
        </authorList>
    </citation>
    <scope>NUCLEOTIDE SEQUENCE [LARGE SCALE GENOMIC DNA]</scope>
    <source>
        <strain evidence="13 14">ASO4-2</strain>
    </source>
</reference>
<dbReference type="STRING" id="617002.SAMN05660653_00321"/>
<proteinExistence type="inferred from homology"/>
<dbReference type="NCBIfam" id="TIGR00436">
    <property type="entry name" value="era"/>
    <property type="match status" value="1"/>
</dbReference>
<dbReference type="SUPFAM" id="SSF54814">
    <property type="entry name" value="Prokaryotic type KH domain (KH-domain type II)"/>
    <property type="match status" value="1"/>
</dbReference>
<dbReference type="PANTHER" id="PTHR42698">
    <property type="entry name" value="GTPASE ERA"/>
    <property type="match status" value="1"/>
</dbReference>
<sequence>MTDQDHDASPGSSQTDDFHTGWAALLGPPNSGKSTLLNTVLGQKVSIVSPKPQTTRNQVTGILTRDNLQVVFLDTPGLHRLRGKMNSFLLKAAWQALSRADTAVIILDAALYNKRPHLLPEDLQPLRSSKVRLPQPLLVVLNKIDKVKDRSKLLPLMEQIAGIWPEAEIFPISASTGENVETLITRIASALPPGQPLFPEDQLSTVPLRFMASEIIREKLFLNLHEELPYHTAVDIENWDEASQPGLTRIHAVIFVERDSHKAMVIGKQGRNLKQIGQNARLELEELLEGKVYLELWVKIRSKWSEDERFLLSLGFGSAPDMGDWQG</sequence>
<dbReference type="NCBIfam" id="TIGR00231">
    <property type="entry name" value="small_GTP"/>
    <property type="match status" value="1"/>
</dbReference>
<dbReference type="InterPro" id="IPR004044">
    <property type="entry name" value="KH_dom_type_2"/>
</dbReference>
<evidence type="ECO:0000256" key="7">
    <source>
        <dbReference type="HAMAP-Rule" id="MF_00367"/>
    </source>
</evidence>
<feature type="region of interest" description="Disordered" evidence="10">
    <location>
        <begin position="1"/>
        <end position="24"/>
    </location>
</feature>
<evidence type="ECO:0000259" key="11">
    <source>
        <dbReference type="PROSITE" id="PS50823"/>
    </source>
</evidence>
<feature type="binding site" evidence="7">
    <location>
        <begin position="74"/>
        <end position="78"/>
    </location>
    <ligand>
        <name>GTP</name>
        <dbReference type="ChEBI" id="CHEBI:37565"/>
    </ligand>
</feature>
<evidence type="ECO:0000256" key="6">
    <source>
        <dbReference type="ARBA" id="ARBA00023134"/>
    </source>
</evidence>
<dbReference type="Pfam" id="PF07650">
    <property type="entry name" value="KH_2"/>
    <property type="match status" value="1"/>
</dbReference>
<keyword evidence="6 7" id="KW-0342">GTP-binding</keyword>
<evidence type="ECO:0000256" key="1">
    <source>
        <dbReference type="ARBA" id="ARBA00007921"/>
    </source>
</evidence>
<name>A0A1G6AGR1_9BACT</name>
<evidence type="ECO:0000256" key="10">
    <source>
        <dbReference type="SAM" id="MobiDB-lite"/>
    </source>
</evidence>
<dbReference type="InterPro" id="IPR005662">
    <property type="entry name" value="GTPase_Era-like"/>
</dbReference>
<dbReference type="EMBL" id="FMXO01000002">
    <property type="protein sequence ID" value="SDB07608.1"/>
    <property type="molecule type" value="Genomic_DNA"/>
</dbReference>
<dbReference type="PANTHER" id="PTHR42698:SF1">
    <property type="entry name" value="GTPASE ERA, MITOCHONDRIAL"/>
    <property type="match status" value="1"/>
</dbReference>
<dbReference type="RefSeq" id="WP_092116568.1">
    <property type="nucleotide sequence ID" value="NZ_FMXO01000002.1"/>
</dbReference>
<evidence type="ECO:0000313" key="13">
    <source>
        <dbReference type="EMBL" id="SDB07608.1"/>
    </source>
</evidence>
<accession>A0A1G6AGR1</accession>
<dbReference type="InterPro" id="IPR027417">
    <property type="entry name" value="P-loop_NTPase"/>
</dbReference>
<evidence type="ECO:0000256" key="2">
    <source>
        <dbReference type="ARBA" id="ARBA00020484"/>
    </source>
</evidence>
<dbReference type="GO" id="GO:0005525">
    <property type="term" value="F:GTP binding"/>
    <property type="evidence" value="ECO:0007669"/>
    <property type="project" value="UniProtKB-UniRule"/>
</dbReference>
<feature type="binding site" evidence="7">
    <location>
        <begin position="142"/>
        <end position="145"/>
    </location>
    <ligand>
        <name>GTP</name>
        <dbReference type="ChEBI" id="CHEBI:37565"/>
    </ligand>
</feature>
<dbReference type="InterPro" id="IPR009019">
    <property type="entry name" value="KH_sf_prok-type"/>
</dbReference>
<keyword evidence="7" id="KW-0963">Cytoplasm</keyword>
<keyword evidence="7" id="KW-0472">Membrane</keyword>
<dbReference type="PROSITE" id="PS51713">
    <property type="entry name" value="G_ERA"/>
    <property type="match status" value="1"/>
</dbReference>
<evidence type="ECO:0000256" key="5">
    <source>
        <dbReference type="ARBA" id="ARBA00022884"/>
    </source>
</evidence>
<dbReference type="Gene3D" id="3.30.300.20">
    <property type="match status" value="1"/>
</dbReference>
<evidence type="ECO:0000256" key="9">
    <source>
        <dbReference type="RuleBase" id="RU003761"/>
    </source>
</evidence>
<dbReference type="GO" id="GO:0043024">
    <property type="term" value="F:ribosomal small subunit binding"/>
    <property type="evidence" value="ECO:0007669"/>
    <property type="project" value="TreeGrafter"/>
</dbReference>
<dbReference type="SUPFAM" id="SSF52540">
    <property type="entry name" value="P-loop containing nucleoside triphosphate hydrolases"/>
    <property type="match status" value="1"/>
</dbReference>
<dbReference type="InterPro" id="IPR015946">
    <property type="entry name" value="KH_dom-like_a/b"/>
</dbReference>
<protein>
    <recommendedName>
        <fullName evidence="2 7">GTPase Era</fullName>
    </recommendedName>
</protein>
<keyword evidence="3 7" id="KW-0690">Ribosome biogenesis</keyword>
<dbReference type="FunFam" id="3.30.300.20:FF:000003">
    <property type="entry name" value="GTPase Era"/>
    <property type="match status" value="1"/>
</dbReference>
<comment type="subcellular location">
    <subcellularLocation>
        <location evidence="7">Cytoplasm</location>
    </subcellularLocation>
    <subcellularLocation>
        <location evidence="7">Cell membrane</location>
        <topology evidence="7">Peripheral membrane protein</topology>
    </subcellularLocation>
</comment>
<dbReference type="GO" id="GO:0000028">
    <property type="term" value="P:ribosomal small subunit assembly"/>
    <property type="evidence" value="ECO:0007669"/>
    <property type="project" value="TreeGrafter"/>
</dbReference>
<feature type="region of interest" description="G3" evidence="8">
    <location>
        <begin position="74"/>
        <end position="77"/>
    </location>
</feature>
<feature type="region of interest" description="G5" evidence="8">
    <location>
        <begin position="172"/>
        <end position="174"/>
    </location>
</feature>
<dbReference type="GO" id="GO:0005829">
    <property type="term" value="C:cytosol"/>
    <property type="evidence" value="ECO:0007669"/>
    <property type="project" value="TreeGrafter"/>
</dbReference>
<comment type="similarity">
    <text evidence="1 7 8 9">Belongs to the TRAFAC class TrmE-Era-EngA-EngB-Septin-like GTPase superfamily. Era GTPase family.</text>
</comment>
<dbReference type="HAMAP" id="MF_00367">
    <property type="entry name" value="GTPase_Era"/>
    <property type="match status" value="1"/>
</dbReference>
<dbReference type="Proteomes" id="UP000198771">
    <property type="component" value="Unassembled WGS sequence"/>
</dbReference>
<keyword evidence="4 7" id="KW-0547">Nucleotide-binding</keyword>
<dbReference type="Pfam" id="PF01926">
    <property type="entry name" value="MMR_HSR1"/>
    <property type="match status" value="1"/>
</dbReference>
<dbReference type="CDD" id="cd22534">
    <property type="entry name" value="KH-II_Era"/>
    <property type="match status" value="1"/>
</dbReference>
<comment type="subunit">
    <text evidence="7">Monomer.</text>
</comment>
<keyword evidence="5 7" id="KW-0694">RNA-binding</keyword>
<keyword evidence="14" id="KW-1185">Reference proteome</keyword>
<dbReference type="CDD" id="cd04163">
    <property type="entry name" value="Era"/>
    <property type="match status" value="1"/>
</dbReference>
<dbReference type="InterPro" id="IPR006073">
    <property type="entry name" value="GTP-bd"/>
</dbReference>
<organism evidence="13 14">
    <name type="scientific">Desulfonatronum thiosulfatophilum</name>
    <dbReference type="NCBI Taxonomy" id="617002"/>
    <lineage>
        <taxon>Bacteria</taxon>
        <taxon>Pseudomonadati</taxon>
        <taxon>Thermodesulfobacteriota</taxon>
        <taxon>Desulfovibrionia</taxon>
        <taxon>Desulfovibrionales</taxon>
        <taxon>Desulfonatronaceae</taxon>
        <taxon>Desulfonatronum</taxon>
    </lineage>
</organism>
<feature type="region of interest" description="G2" evidence="8">
    <location>
        <begin position="53"/>
        <end position="57"/>
    </location>
</feature>
<feature type="domain" description="Era-type G" evidence="12">
    <location>
        <begin position="19"/>
        <end position="193"/>
    </location>
</feature>
<dbReference type="InterPro" id="IPR030388">
    <property type="entry name" value="G_ERA_dom"/>
</dbReference>
<comment type="function">
    <text evidence="7">An essential GTPase that binds both GDP and GTP, with rapid nucleotide exchange. Plays a role in 16S rRNA processing and 30S ribosomal subunit biogenesis and possibly also in cell cycle regulation and energy metabolism.</text>
</comment>
<dbReference type="GO" id="GO:0070181">
    <property type="term" value="F:small ribosomal subunit rRNA binding"/>
    <property type="evidence" value="ECO:0007669"/>
    <property type="project" value="UniProtKB-UniRule"/>
</dbReference>
<dbReference type="GO" id="GO:0003924">
    <property type="term" value="F:GTPase activity"/>
    <property type="evidence" value="ECO:0007669"/>
    <property type="project" value="UniProtKB-UniRule"/>
</dbReference>
<evidence type="ECO:0000256" key="3">
    <source>
        <dbReference type="ARBA" id="ARBA00022517"/>
    </source>
</evidence>
<feature type="region of interest" description="G4" evidence="8">
    <location>
        <begin position="142"/>
        <end position="145"/>
    </location>
</feature>